<evidence type="ECO:0000256" key="2">
    <source>
        <dbReference type="ARBA" id="ARBA00022692"/>
    </source>
</evidence>
<evidence type="ECO:0000259" key="7">
    <source>
        <dbReference type="Pfam" id="PF05140"/>
    </source>
</evidence>
<keyword evidence="3" id="KW-0201">Cytochrome c-type biogenesis</keyword>
<keyword evidence="5 6" id="KW-0472">Membrane</keyword>
<evidence type="ECO:0000256" key="3">
    <source>
        <dbReference type="ARBA" id="ARBA00022748"/>
    </source>
</evidence>
<evidence type="ECO:0000256" key="1">
    <source>
        <dbReference type="ARBA" id="ARBA00004141"/>
    </source>
</evidence>
<name>A0A095ZE70_9BURK</name>
<proteinExistence type="predicted"/>
<feature type="transmembrane region" description="Helical" evidence="6">
    <location>
        <begin position="633"/>
        <end position="652"/>
    </location>
</feature>
<evidence type="ECO:0000256" key="6">
    <source>
        <dbReference type="SAM" id="Phobius"/>
    </source>
</evidence>
<feature type="transmembrane region" description="Helical" evidence="6">
    <location>
        <begin position="20"/>
        <end position="42"/>
    </location>
</feature>
<dbReference type="GO" id="GO:0016020">
    <property type="term" value="C:membrane"/>
    <property type="evidence" value="ECO:0007669"/>
    <property type="project" value="UniProtKB-SubCell"/>
</dbReference>
<feature type="transmembrane region" description="Helical" evidence="6">
    <location>
        <begin position="173"/>
        <end position="191"/>
    </location>
</feature>
<dbReference type="OrthoDB" id="9770923at2"/>
<gene>
    <name evidence="8" type="ORF">HMPREF2130_00520</name>
</gene>
<dbReference type="InterPro" id="IPR023494">
    <property type="entry name" value="Cyt_c_bgen_Ccs1/CcsB/ResB"/>
</dbReference>
<dbReference type="EMBL" id="JRNI01000001">
    <property type="protein sequence ID" value="KGF32671.1"/>
    <property type="molecule type" value="Genomic_DNA"/>
</dbReference>
<dbReference type="Pfam" id="PF05140">
    <property type="entry name" value="ResB"/>
    <property type="match status" value="1"/>
</dbReference>
<dbReference type="GO" id="GO:0017004">
    <property type="term" value="P:cytochrome complex assembly"/>
    <property type="evidence" value="ECO:0007669"/>
    <property type="project" value="UniProtKB-KW"/>
</dbReference>
<comment type="subcellular location">
    <subcellularLocation>
        <location evidence="1">Membrane</location>
        <topology evidence="1">Multi-pass membrane protein</topology>
    </subcellularLocation>
</comment>
<feature type="transmembrane region" description="Helical" evidence="6">
    <location>
        <begin position="79"/>
        <end position="101"/>
    </location>
</feature>
<reference evidence="8 9" key="1">
    <citation type="submission" date="2014-07" db="EMBL/GenBank/DDBJ databases">
        <authorList>
            <person name="McCorrison J."/>
            <person name="Sanka R."/>
            <person name="Torralba M."/>
            <person name="Gillis M."/>
            <person name="Haft D.H."/>
            <person name="Methe B."/>
            <person name="Sutton G."/>
            <person name="Nelson K.E."/>
        </authorList>
    </citation>
    <scope>NUCLEOTIDE SEQUENCE [LARGE SCALE GENOMIC DNA]</scope>
    <source>
        <strain evidence="8 9">DNF00040</strain>
    </source>
</reference>
<evidence type="ECO:0000313" key="9">
    <source>
        <dbReference type="Proteomes" id="UP000029629"/>
    </source>
</evidence>
<dbReference type="RefSeq" id="WP_052043526.1">
    <property type="nucleotide sequence ID" value="NZ_JRNI01000001.1"/>
</dbReference>
<evidence type="ECO:0000256" key="5">
    <source>
        <dbReference type="ARBA" id="ARBA00023136"/>
    </source>
</evidence>
<keyword evidence="4 6" id="KW-1133">Transmembrane helix</keyword>
<sequence>MQNDKIQGAKRSRSVGRDIYELLGSMRFAVSLLTFIAIATIIGTVLQQNMTEIEYIDMFGTYWYSVFSKFDVAEIYNTWWFLLIMAFLVVSTTVCLIRNVPKMIKDMRTFREYVRQTSLRAFPHKLELASDLSQEESVTLGRSWLRHHGYQFKEKVDGDTVLLAAKKGSSNRLGFIFAHMAIVVICVGGLLDSELPNRLQIWTGFKRAIPEEVRFVAQVQEDSRYATNNPSFRGNMMISEGQASDYALLSIGGGFFMQELPFQVKLNKFIIEYYQSNGMPKRFASDVDITDYRTGKTDNHIIEVNHPYTINGVTLYQSSFDDGGSKLYLTALPLQSGAKAAFDVQGEVGSAIPMQLSLVDGGDPYLVRFTGFTPINVEDLSKPGETKRSLQEQVVAVTGSAARKNNEKVHNVGPSFTYTLTNAANQSIEFKNYMLPVPLDEGLVYLFGIADESGQGFRYIYVPADDKGALDEFLAMRTALSQQSTRTRIARDYSQMMESPEVPAAAIISMADTALNVFAEGGFPGLDRYISGEGVPEAERLPAELREPMQRLMRDYIVFSTMKVREYVRQDLGYPALNFESFELVEQNAQWLNLAIRALSDLTHYPVPMTLQLKTFEHVQASVLQATRSPGKWIVYLGTMFLMIGVFMMLYVRDRRIWFWVNRCADGGSEIKAAMTSHKRTLDFRKEFAKFKHDFSDVARS</sequence>
<keyword evidence="9" id="KW-1185">Reference proteome</keyword>
<keyword evidence="2 6" id="KW-0812">Transmembrane</keyword>
<comment type="caution">
    <text evidence="8">The sequence shown here is derived from an EMBL/GenBank/DDBJ whole genome shotgun (WGS) entry which is preliminary data.</text>
</comment>
<dbReference type="PANTHER" id="PTHR31566:SF0">
    <property type="entry name" value="CYTOCHROME C BIOGENESIS PROTEIN CCS1, CHLOROPLASTIC"/>
    <property type="match status" value="1"/>
</dbReference>
<accession>A0A095ZE70</accession>
<protein>
    <submittedName>
        <fullName evidence="8">Cytochrome C biogenesis protein</fullName>
    </submittedName>
</protein>
<dbReference type="PANTHER" id="PTHR31566">
    <property type="entry name" value="CYTOCHROME C BIOGENESIS PROTEIN CCS1, CHLOROPLASTIC"/>
    <property type="match status" value="1"/>
</dbReference>
<organism evidence="8 9">
    <name type="scientific">Oligella urethralis DNF00040</name>
    <dbReference type="NCBI Taxonomy" id="1401065"/>
    <lineage>
        <taxon>Bacteria</taxon>
        <taxon>Pseudomonadati</taxon>
        <taxon>Pseudomonadota</taxon>
        <taxon>Betaproteobacteria</taxon>
        <taxon>Burkholderiales</taxon>
        <taxon>Alcaligenaceae</taxon>
        <taxon>Oligella</taxon>
    </lineage>
</organism>
<dbReference type="AlphaFoldDB" id="A0A095ZE70"/>
<dbReference type="eggNOG" id="COG1333">
    <property type="taxonomic scope" value="Bacteria"/>
</dbReference>
<evidence type="ECO:0000313" key="8">
    <source>
        <dbReference type="EMBL" id="KGF32671.1"/>
    </source>
</evidence>
<feature type="domain" description="ResB-like" evidence="7">
    <location>
        <begin position="26"/>
        <end position="689"/>
    </location>
</feature>
<dbReference type="InterPro" id="IPR007816">
    <property type="entry name" value="ResB-like_domain"/>
</dbReference>
<evidence type="ECO:0000256" key="4">
    <source>
        <dbReference type="ARBA" id="ARBA00022989"/>
    </source>
</evidence>
<dbReference type="Proteomes" id="UP000029629">
    <property type="component" value="Unassembled WGS sequence"/>
</dbReference>